<organism evidence="13 14">
    <name type="scientific">Galemys pyrenaicus</name>
    <name type="common">Iberian desman</name>
    <name type="synonym">Pyrenean desman</name>
    <dbReference type="NCBI Taxonomy" id="202257"/>
    <lineage>
        <taxon>Eukaryota</taxon>
        <taxon>Metazoa</taxon>
        <taxon>Chordata</taxon>
        <taxon>Craniata</taxon>
        <taxon>Vertebrata</taxon>
        <taxon>Euteleostomi</taxon>
        <taxon>Mammalia</taxon>
        <taxon>Eutheria</taxon>
        <taxon>Laurasiatheria</taxon>
        <taxon>Eulipotyphla</taxon>
        <taxon>Talpidae</taxon>
        <taxon>Galemys</taxon>
    </lineage>
</organism>
<dbReference type="InterPro" id="IPR019570">
    <property type="entry name" value="Connexin_CCC"/>
</dbReference>
<evidence type="ECO:0000256" key="8">
    <source>
        <dbReference type="ARBA" id="ARBA00023136"/>
    </source>
</evidence>
<dbReference type="InterPro" id="IPR038359">
    <property type="entry name" value="Connexin_N_sf"/>
</dbReference>
<evidence type="ECO:0000256" key="1">
    <source>
        <dbReference type="ARBA" id="ARBA00004610"/>
    </source>
</evidence>
<dbReference type="PANTHER" id="PTHR11984:SF30">
    <property type="entry name" value="GAP JUNCTION BETA-4 PROTEIN"/>
    <property type="match status" value="1"/>
</dbReference>
<keyword evidence="6" id="KW-0965">Cell junction</keyword>
<evidence type="ECO:0000256" key="2">
    <source>
        <dbReference type="ARBA" id="ARBA00004651"/>
    </source>
</evidence>
<keyword evidence="14" id="KW-1185">Reference proteome</keyword>
<evidence type="ECO:0000259" key="12">
    <source>
        <dbReference type="SMART" id="SM01089"/>
    </source>
</evidence>
<dbReference type="InterPro" id="IPR000500">
    <property type="entry name" value="Connexin"/>
</dbReference>
<keyword evidence="3" id="KW-1003">Cell membrane</keyword>
<dbReference type="InterPro" id="IPR017990">
    <property type="entry name" value="Connexin_CS"/>
</dbReference>
<comment type="similarity">
    <text evidence="9">Belongs to the connexin family.</text>
</comment>
<dbReference type="PANTHER" id="PTHR11984">
    <property type="entry name" value="CONNEXIN"/>
    <property type="match status" value="1"/>
</dbReference>
<accession>A0A8J5ZLT0</accession>
<dbReference type="Gene3D" id="1.20.1440.80">
    <property type="entry name" value="Gap junction channel protein cysteine-rich domain"/>
    <property type="match status" value="2"/>
</dbReference>
<dbReference type="Pfam" id="PF00029">
    <property type="entry name" value="Connexin"/>
    <property type="match status" value="2"/>
</dbReference>
<feature type="domain" description="Connexin cysteine-rich" evidence="12">
    <location>
        <begin position="147"/>
        <end position="214"/>
    </location>
</feature>
<evidence type="ECO:0000256" key="4">
    <source>
        <dbReference type="ARBA" id="ARBA00022692"/>
    </source>
</evidence>
<protein>
    <recommendedName>
        <fullName evidence="9">Gap junction protein</fullName>
    </recommendedName>
</protein>
<evidence type="ECO:0000256" key="10">
    <source>
        <dbReference type="SAM" id="Phobius"/>
    </source>
</evidence>
<name>A0A8J5ZLT0_GALPY</name>
<reference evidence="13" key="1">
    <citation type="journal article" date="2021" name="Evol. Appl.">
        <title>The genome of the Pyrenean desman and the effects of bottlenecks and inbreeding on the genomic landscape of an endangered species.</title>
        <authorList>
            <person name="Escoda L."/>
            <person name="Castresana J."/>
        </authorList>
    </citation>
    <scope>NUCLEOTIDE SEQUENCE</scope>
    <source>
        <strain evidence="13">IBE-C5619</strain>
    </source>
</reference>
<comment type="function">
    <text evidence="9">One gap junction consists of a cluster of closely packed pairs of transmembrane channels, the connexons, through which materials of low MW diffuse from one cell to a neighboring cell.</text>
</comment>
<keyword evidence="7 10" id="KW-1133">Transmembrane helix</keyword>
<sequence>PTPGSTMNWGIFEGLLSGVNKYSTAFGRIWLSLVFIFRVLVFLVTAERVWSDDHKDFYCDTRQPGCDNACFDEFFPVSHVRLWALQLILVTCPSLLVVMHVAYREAREKKYRELAGDGGGRLYLNPGKKRGGLWWTYVFSLVFKASVDTAFLYVFHLLYPKYTLPRLVKCRAAPCTNQVNCFISKPSEKNIFTLFMVVTAALCILLNLVELAYLVTKRSRECLAARKARAPGMSHHQQDDLLSGDLIFLGSDTPPPLLPDHPQDYIKKTILMNWASLQGLLSGVNKYSTALGRIWLSVVFIFRVLVYVVAAEDVWDDEQKDFVCNTKQPGCSNVCYDEFFPVSHVRLWALQLILVTCPSLLVVMHVAYREERERKHRLKHGPDAPSLYDNPNKKRGGLWWTYLLSLVFKAAVDSGFLYIFHRIYRDYDMPRVVACSQAPCPHTVDCFISRPTEKKVFTYFMVATAVICILLNLSEMSYLVGKRCLETLGPRRRRSRRRSHLTDTCPPYILSPGEHVQDGNSVLLKAGSIAVDAGGYP</sequence>
<evidence type="ECO:0000259" key="11">
    <source>
        <dbReference type="SMART" id="SM00037"/>
    </source>
</evidence>
<dbReference type="PRINTS" id="PR01142">
    <property type="entry name" value="CONNEXINB5"/>
</dbReference>
<keyword evidence="8 10" id="KW-0472">Membrane</keyword>
<evidence type="ECO:0000313" key="13">
    <source>
        <dbReference type="EMBL" id="KAG8506819.1"/>
    </source>
</evidence>
<feature type="transmembrane region" description="Helical" evidence="10">
    <location>
        <begin position="290"/>
        <end position="310"/>
    </location>
</feature>
<feature type="transmembrane region" description="Helical" evidence="10">
    <location>
        <begin position="83"/>
        <end position="103"/>
    </location>
</feature>
<evidence type="ECO:0000256" key="7">
    <source>
        <dbReference type="ARBA" id="ARBA00022989"/>
    </source>
</evidence>
<dbReference type="GO" id="GO:0005243">
    <property type="term" value="F:gap junction channel activity"/>
    <property type="evidence" value="ECO:0007669"/>
    <property type="project" value="InterPro"/>
</dbReference>
<dbReference type="InterPro" id="IPR002270">
    <property type="entry name" value="Connexin-30.3"/>
</dbReference>
<keyword evidence="5 9" id="KW-0303">Gap junction</keyword>
<feature type="transmembrane region" description="Helical" evidence="10">
    <location>
        <begin position="456"/>
        <end position="473"/>
    </location>
</feature>
<dbReference type="GO" id="GO:0007267">
    <property type="term" value="P:cell-cell signaling"/>
    <property type="evidence" value="ECO:0007669"/>
    <property type="project" value="TreeGrafter"/>
</dbReference>
<feature type="domain" description="Connexin N-terminal" evidence="11">
    <location>
        <begin position="313"/>
        <end position="346"/>
    </location>
</feature>
<comment type="subunit">
    <text evidence="9">A connexon is composed of a hexamer of connexins.</text>
</comment>
<feature type="non-terminal residue" evidence="13">
    <location>
        <position position="1"/>
    </location>
</feature>
<evidence type="ECO:0000313" key="14">
    <source>
        <dbReference type="Proteomes" id="UP000700334"/>
    </source>
</evidence>
<dbReference type="Proteomes" id="UP000700334">
    <property type="component" value="Unassembled WGS sequence"/>
</dbReference>
<evidence type="ECO:0000256" key="3">
    <source>
        <dbReference type="ARBA" id="ARBA00022475"/>
    </source>
</evidence>
<feature type="domain" description="Connexin N-terminal" evidence="11">
    <location>
        <begin position="48"/>
        <end position="81"/>
    </location>
</feature>
<dbReference type="AlphaFoldDB" id="A0A8J5ZLT0"/>
<feature type="transmembrane region" description="Helical" evidence="10">
    <location>
        <begin position="29"/>
        <end position="46"/>
    </location>
</feature>
<keyword evidence="4 9" id="KW-0812">Transmembrane</keyword>
<evidence type="ECO:0000256" key="6">
    <source>
        <dbReference type="ARBA" id="ARBA00022949"/>
    </source>
</evidence>
<proteinExistence type="inferred from homology"/>
<evidence type="ECO:0000256" key="9">
    <source>
        <dbReference type="RuleBase" id="RU000630"/>
    </source>
</evidence>
<feature type="transmembrane region" description="Helical" evidence="10">
    <location>
        <begin position="348"/>
        <end position="368"/>
    </location>
</feature>
<dbReference type="SMART" id="SM01089">
    <property type="entry name" value="Connexin_CCC"/>
    <property type="match status" value="2"/>
</dbReference>
<dbReference type="PROSITE" id="PS00408">
    <property type="entry name" value="CONNEXINS_2"/>
    <property type="match status" value="2"/>
</dbReference>
<evidence type="ECO:0000256" key="5">
    <source>
        <dbReference type="ARBA" id="ARBA00022868"/>
    </source>
</evidence>
<comment type="subcellular location">
    <subcellularLocation>
        <location evidence="1">Cell junction</location>
        <location evidence="1">Gap junction</location>
    </subcellularLocation>
    <subcellularLocation>
        <location evidence="2 9">Cell membrane</location>
        <topology evidence="2 9">Multi-pass membrane protein</topology>
    </subcellularLocation>
</comment>
<dbReference type="FunFam" id="1.20.1440.80:FF:000001">
    <property type="entry name" value="Gap junction alpha-1"/>
    <property type="match status" value="2"/>
</dbReference>
<feature type="domain" description="Connexin cysteine-rich" evidence="12">
    <location>
        <begin position="412"/>
        <end position="479"/>
    </location>
</feature>
<comment type="caution">
    <text evidence="13">The sequence shown here is derived from an EMBL/GenBank/DDBJ whole genome shotgun (WGS) entry which is preliminary data.</text>
</comment>
<dbReference type="EMBL" id="JAGFMF010012145">
    <property type="protein sequence ID" value="KAG8506819.1"/>
    <property type="molecule type" value="Genomic_DNA"/>
</dbReference>
<gene>
    <name evidence="13" type="ORF">J0S82_005218</name>
</gene>
<dbReference type="PROSITE" id="PS00407">
    <property type="entry name" value="CONNEXINS_1"/>
    <property type="match status" value="2"/>
</dbReference>
<dbReference type="SMART" id="SM00037">
    <property type="entry name" value="CNX"/>
    <property type="match status" value="2"/>
</dbReference>
<dbReference type="PRINTS" id="PR00206">
    <property type="entry name" value="CONNEXIN"/>
</dbReference>
<feature type="transmembrane region" description="Helical" evidence="10">
    <location>
        <begin position="399"/>
        <end position="420"/>
    </location>
</feature>
<dbReference type="OrthoDB" id="9441654at2759"/>
<feature type="transmembrane region" description="Helical" evidence="10">
    <location>
        <begin position="191"/>
        <end position="216"/>
    </location>
</feature>
<dbReference type="GO" id="GO:0005922">
    <property type="term" value="C:connexin complex"/>
    <property type="evidence" value="ECO:0007669"/>
    <property type="project" value="InterPro"/>
</dbReference>
<dbReference type="InterPro" id="IPR013092">
    <property type="entry name" value="Connexin_N"/>
</dbReference>
<feature type="transmembrane region" description="Helical" evidence="10">
    <location>
        <begin position="134"/>
        <end position="159"/>
    </location>
</feature>